<proteinExistence type="inferred from homology"/>
<name>A0AAD6D9N0_9EURO</name>
<protein>
    <recommendedName>
        <fullName evidence="2">Copper homeostasis protein cutC homolog</fullName>
    </recommendedName>
</protein>
<evidence type="ECO:0000313" key="4">
    <source>
        <dbReference type="Proteomes" id="UP001216150"/>
    </source>
</evidence>
<dbReference type="Proteomes" id="UP001216150">
    <property type="component" value="Unassembled WGS sequence"/>
</dbReference>
<dbReference type="EMBL" id="JAQJAC010000010">
    <property type="protein sequence ID" value="KAJ5567872.1"/>
    <property type="molecule type" value="Genomic_DNA"/>
</dbReference>
<sequence>MEKPLLEIACFDEESAVNAAKGGADRIELCQDYVSGGLSADATVLASLKSRLSIPIFAMIRPHARSFYYDDVDFEEMKATLENLKSVGADGFVFGILQQSKQDQSNEIDIKRNTQLVQLADGRPCTFHRAFDLIPESRWNTSLSDLNKCGFSSILTSGGFAGNKAEDNISALSRLFRCNLSSSPDLKNRAINVIVGGGVRSTNVRRLWEETRCRIFHSSAIIGDDHIVSKEEVSEMKDAIDKASGGLQD</sequence>
<reference evidence="3 4" key="1">
    <citation type="journal article" date="2023" name="IMA Fungus">
        <title>Comparative genomic study of the Penicillium genus elucidates a diverse pangenome and 15 lateral gene transfer events.</title>
        <authorList>
            <person name="Petersen C."/>
            <person name="Sorensen T."/>
            <person name="Nielsen M.R."/>
            <person name="Sondergaard T.E."/>
            <person name="Sorensen J.L."/>
            <person name="Fitzpatrick D.A."/>
            <person name="Frisvad J.C."/>
            <person name="Nielsen K.L."/>
        </authorList>
    </citation>
    <scope>NUCLEOTIDE SEQUENCE [LARGE SCALE GENOMIC DNA]</scope>
    <source>
        <strain evidence="3 4">IBT 29057</strain>
    </source>
</reference>
<accession>A0AAD6D9N0</accession>
<evidence type="ECO:0000313" key="3">
    <source>
        <dbReference type="EMBL" id="KAJ5567872.1"/>
    </source>
</evidence>
<dbReference type="Pfam" id="PF03932">
    <property type="entry name" value="CutC"/>
    <property type="match status" value="1"/>
</dbReference>
<gene>
    <name evidence="3" type="ORF">N7450_010358</name>
</gene>
<dbReference type="AlphaFoldDB" id="A0AAD6D9N0"/>
<dbReference type="GO" id="GO:0005507">
    <property type="term" value="F:copper ion binding"/>
    <property type="evidence" value="ECO:0007669"/>
    <property type="project" value="TreeGrafter"/>
</dbReference>
<organism evidence="3 4">
    <name type="scientific">Penicillium hetheringtonii</name>
    <dbReference type="NCBI Taxonomy" id="911720"/>
    <lineage>
        <taxon>Eukaryota</taxon>
        <taxon>Fungi</taxon>
        <taxon>Dikarya</taxon>
        <taxon>Ascomycota</taxon>
        <taxon>Pezizomycotina</taxon>
        <taxon>Eurotiomycetes</taxon>
        <taxon>Eurotiomycetidae</taxon>
        <taxon>Eurotiales</taxon>
        <taxon>Aspergillaceae</taxon>
        <taxon>Penicillium</taxon>
    </lineage>
</organism>
<evidence type="ECO:0000256" key="1">
    <source>
        <dbReference type="ARBA" id="ARBA00007768"/>
    </source>
</evidence>
<comment type="caution">
    <text evidence="3">The sequence shown here is derived from an EMBL/GenBank/DDBJ whole genome shotgun (WGS) entry which is preliminary data.</text>
</comment>
<evidence type="ECO:0000256" key="2">
    <source>
        <dbReference type="ARBA" id="ARBA00019014"/>
    </source>
</evidence>
<dbReference type="InterPro" id="IPR036822">
    <property type="entry name" value="CutC-like_dom_sf"/>
</dbReference>
<comment type="similarity">
    <text evidence="1">Belongs to the CutC family.</text>
</comment>
<dbReference type="SUPFAM" id="SSF110395">
    <property type="entry name" value="CutC-like"/>
    <property type="match status" value="1"/>
</dbReference>
<dbReference type="PANTHER" id="PTHR12598">
    <property type="entry name" value="COPPER HOMEOSTASIS PROTEIN CUTC"/>
    <property type="match status" value="1"/>
</dbReference>
<dbReference type="Gene3D" id="3.20.20.380">
    <property type="entry name" value="Copper homeostasis (CutC) domain"/>
    <property type="match status" value="1"/>
</dbReference>
<keyword evidence="4" id="KW-1185">Reference proteome</keyword>
<dbReference type="InterPro" id="IPR005627">
    <property type="entry name" value="CutC-like"/>
</dbReference>
<dbReference type="PANTHER" id="PTHR12598:SF0">
    <property type="entry name" value="COPPER HOMEOSTASIS PROTEIN CUTC HOMOLOG"/>
    <property type="match status" value="1"/>
</dbReference>